<dbReference type="PROSITE" id="PS50048">
    <property type="entry name" value="ZN2_CY6_FUNGAL_2"/>
    <property type="match status" value="1"/>
</dbReference>
<accession>A0A9P9WQ85</accession>
<proteinExistence type="predicted"/>
<dbReference type="PANTHER" id="PTHR47431:SF4">
    <property type="entry name" value="ZN(II)2CYS6 TRANSCRIPTION FACTOR (EUROFUNG)"/>
    <property type="match status" value="1"/>
</dbReference>
<feature type="domain" description="Zn(2)-C6 fungal-type" evidence="4">
    <location>
        <begin position="20"/>
        <end position="50"/>
    </location>
</feature>
<keyword evidence="2" id="KW-0539">Nucleus</keyword>
<evidence type="ECO:0000256" key="2">
    <source>
        <dbReference type="ARBA" id="ARBA00023242"/>
    </source>
</evidence>
<dbReference type="CDD" id="cd12148">
    <property type="entry name" value="fungal_TF_MHR"/>
    <property type="match status" value="1"/>
</dbReference>
<keyword evidence="1" id="KW-0479">Metal-binding</keyword>
<dbReference type="InterPro" id="IPR007219">
    <property type="entry name" value="XnlR_reg_dom"/>
</dbReference>
<dbReference type="SMART" id="SM00066">
    <property type="entry name" value="GAL4"/>
    <property type="match status" value="1"/>
</dbReference>
<organism evidence="5 6">
    <name type="scientific">Neoarthrinium moseri</name>
    <dbReference type="NCBI Taxonomy" id="1658444"/>
    <lineage>
        <taxon>Eukaryota</taxon>
        <taxon>Fungi</taxon>
        <taxon>Dikarya</taxon>
        <taxon>Ascomycota</taxon>
        <taxon>Pezizomycotina</taxon>
        <taxon>Sordariomycetes</taxon>
        <taxon>Xylariomycetidae</taxon>
        <taxon>Amphisphaeriales</taxon>
        <taxon>Apiosporaceae</taxon>
        <taxon>Neoarthrinium</taxon>
    </lineage>
</organism>
<dbReference type="GO" id="GO:0000981">
    <property type="term" value="F:DNA-binding transcription factor activity, RNA polymerase II-specific"/>
    <property type="evidence" value="ECO:0007669"/>
    <property type="project" value="InterPro"/>
</dbReference>
<evidence type="ECO:0000313" key="6">
    <source>
        <dbReference type="Proteomes" id="UP000829685"/>
    </source>
</evidence>
<dbReference type="CDD" id="cd00067">
    <property type="entry name" value="GAL4"/>
    <property type="match status" value="1"/>
</dbReference>
<dbReference type="PROSITE" id="PS00463">
    <property type="entry name" value="ZN2_CY6_FUNGAL_1"/>
    <property type="match status" value="1"/>
</dbReference>
<evidence type="ECO:0000256" key="1">
    <source>
        <dbReference type="ARBA" id="ARBA00022723"/>
    </source>
</evidence>
<evidence type="ECO:0000256" key="3">
    <source>
        <dbReference type="SAM" id="MobiDB-lite"/>
    </source>
</evidence>
<feature type="compositionally biased region" description="Low complexity" evidence="3">
    <location>
        <begin position="560"/>
        <end position="571"/>
    </location>
</feature>
<dbReference type="InterPro" id="IPR036864">
    <property type="entry name" value="Zn2-C6_fun-type_DNA-bd_sf"/>
</dbReference>
<comment type="caution">
    <text evidence="5">The sequence shown here is derived from an EMBL/GenBank/DDBJ whole genome shotgun (WGS) entry which is preliminary data.</text>
</comment>
<sequence length="616" mass="69119">MDLLDTTAAQRSKATRSSLACLPCRSRHLKCDGKRPQCSRCIEVAKQCHYAQSRRGGAHRSTLAERRSQAAVVDGVASFENLPTPPISHLPPADHQNNQDQSPAYRLTDANLFNIQDEDLSTQSSGTVSPTAPLEQYYSIKGDKLIDAYYQNFHRFHPMVLPQRHLIRLYQDRDRQDSFMPLIAVLRLIGQLYESQLWSTELQEFVETCFGRASPTDPVMAQCRLLYSIVLFWQDHKAKSQSEWKAAAQLALDLGMPRQEFAVQHGSGDPVLTECWRRTWWMLFTIDAYYAGTLGTRELTLVGVEATVDLPCKEPEYETGDIPPPKTLEDFNCREFFPDAEFSSFSYLIGAVKCAGSAIAMTPRTTDKQASIHVIQDADAMIDGWLLLLPKDRKQIMSRSGEVDELMFQAHLVIHVALVGLHRPLSELRFNAVEGHSSCAREPRPDMAVTEQISVHTIRVLRSVEAQVRILALPARPFNHSPFTTCMVSEGILALLSACNFLLKGKELGIARDQIRMIIGCLKALSEIWSRTARNVSEIQYIARHVFGLQSKGTNENTPNSSEGRNSSSEEIQQRSGSDAETLSSDAFCSMDAIGDLCGWFSSEDLSRELTWWANE</sequence>
<dbReference type="AlphaFoldDB" id="A0A9P9WQ85"/>
<dbReference type="Pfam" id="PF04082">
    <property type="entry name" value="Fungal_trans"/>
    <property type="match status" value="1"/>
</dbReference>
<evidence type="ECO:0000313" key="5">
    <source>
        <dbReference type="EMBL" id="KAI1874678.1"/>
    </source>
</evidence>
<feature type="region of interest" description="Disordered" evidence="3">
    <location>
        <begin position="552"/>
        <end position="576"/>
    </location>
</feature>
<gene>
    <name evidence="5" type="ORF">JX265_004886</name>
</gene>
<dbReference type="GO" id="GO:0006351">
    <property type="term" value="P:DNA-templated transcription"/>
    <property type="evidence" value="ECO:0007669"/>
    <property type="project" value="InterPro"/>
</dbReference>
<evidence type="ECO:0000259" key="4">
    <source>
        <dbReference type="PROSITE" id="PS50048"/>
    </source>
</evidence>
<reference evidence="5" key="1">
    <citation type="submission" date="2021-03" db="EMBL/GenBank/DDBJ databases">
        <title>Revisited historic fungal species revealed as producer of novel bioactive compounds through whole genome sequencing and comparative genomics.</title>
        <authorList>
            <person name="Vignolle G.A."/>
            <person name="Hochenegger N."/>
            <person name="Mach R.L."/>
            <person name="Mach-Aigner A.R."/>
            <person name="Javad Rahimi M."/>
            <person name="Salim K.A."/>
            <person name="Chan C.M."/>
            <person name="Lim L.B.L."/>
            <person name="Cai F."/>
            <person name="Druzhinina I.S."/>
            <person name="U'Ren J.M."/>
            <person name="Derntl C."/>
        </authorList>
    </citation>
    <scope>NUCLEOTIDE SEQUENCE</scope>
    <source>
        <strain evidence="5">TUCIM 5799</strain>
    </source>
</reference>
<dbReference type="SUPFAM" id="SSF57701">
    <property type="entry name" value="Zn2/Cys6 DNA-binding domain"/>
    <property type="match status" value="1"/>
</dbReference>
<keyword evidence="6" id="KW-1185">Reference proteome</keyword>
<dbReference type="GO" id="GO:0003677">
    <property type="term" value="F:DNA binding"/>
    <property type="evidence" value="ECO:0007669"/>
    <property type="project" value="InterPro"/>
</dbReference>
<dbReference type="Proteomes" id="UP000829685">
    <property type="component" value="Unassembled WGS sequence"/>
</dbReference>
<name>A0A9P9WQ85_9PEZI</name>
<dbReference type="Gene3D" id="4.10.240.10">
    <property type="entry name" value="Zn(2)-C6 fungal-type DNA-binding domain"/>
    <property type="match status" value="1"/>
</dbReference>
<protein>
    <recommendedName>
        <fullName evidence="4">Zn(2)-C6 fungal-type domain-containing protein</fullName>
    </recommendedName>
</protein>
<dbReference type="GO" id="GO:0008270">
    <property type="term" value="F:zinc ion binding"/>
    <property type="evidence" value="ECO:0007669"/>
    <property type="project" value="InterPro"/>
</dbReference>
<dbReference type="EMBL" id="JAFIMR010000009">
    <property type="protein sequence ID" value="KAI1874678.1"/>
    <property type="molecule type" value="Genomic_DNA"/>
</dbReference>
<dbReference type="PANTHER" id="PTHR47431">
    <property type="entry name" value="ZN(II)2CYS6 TRANSCRIPTION FACTOR (EUROFUNG)-RELATED"/>
    <property type="match status" value="1"/>
</dbReference>
<dbReference type="Pfam" id="PF00172">
    <property type="entry name" value="Zn_clus"/>
    <property type="match status" value="1"/>
</dbReference>
<dbReference type="InterPro" id="IPR001138">
    <property type="entry name" value="Zn2Cys6_DnaBD"/>
</dbReference>